<name>A0AA38HPW5_9CUCU</name>
<dbReference type="EMBL" id="JALNTZ010000009">
    <property type="protein sequence ID" value="KAJ3641925.1"/>
    <property type="molecule type" value="Genomic_DNA"/>
</dbReference>
<gene>
    <name evidence="1" type="ORF">Zmor_028395</name>
</gene>
<reference evidence="1" key="1">
    <citation type="journal article" date="2023" name="G3 (Bethesda)">
        <title>Whole genome assemblies of Zophobas morio and Tenebrio molitor.</title>
        <authorList>
            <person name="Kaur S."/>
            <person name="Stinson S.A."/>
            <person name="diCenzo G.C."/>
        </authorList>
    </citation>
    <scope>NUCLEOTIDE SEQUENCE</scope>
    <source>
        <strain evidence="1">QUZm001</strain>
    </source>
</reference>
<comment type="caution">
    <text evidence="1">The sequence shown here is derived from an EMBL/GenBank/DDBJ whole genome shotgun (WGS) entry which is preliminary data.</text>
</comment>
<evidence type="ECO:0000313" key="2">
    <source>
        <dbReference type="Proteomes" id="UP001168821"/>
    </source>
</evidence>
<keyword evidence="2" id="KW-1185">Reference proteome</keyword>
<dbReference type="Proteomes" id="UP001168821">
    <property type="component" value="Unassembled WGS sequence"/>
</dbReference>
<dbReference type="AlphaFoldDB" id="A0AA38HPW5"/>
<evidence type="ECO:0000313" key="1">
    <source>
        <dbReference type="EMBL" id="KAJ3641925.1"/>
    </source>
</evidence>
<sequence>MRYALALDVQHLGGDAVGKLGRPGKAGRWRRQVVLLADSVFKQRPTGPLATGGGFLVELVVDGFSHQGIGVLFSFPEGSEGDFVQELLQRREVGLSEQLGVSDEPWGFENLSENFRLDDFQTVELGFGGFIAPGH</sequence>
<protein>
    <submittedName>
        <fullName evidence="1">Uncharacterized protein</fullName>
    </submittedName>
</protein>
<accession>A0AA38HPW5</accession>
<organism evidence="1 2">
    <name type="scientific">Zophobas morio</name>
    <dbReference type="NCBI Taxonomy" id="2755281"/>
    <lineage>
        <taxon>Eukaryota</taxon>
        <taxon>Metazoa</taxon>
        <taxon>Ecdysozoa</taxon>
        <taxon>Arthropoda</taxon>
        <taxon>Hexapoda</taxon>
        <taxon>Insecta</taxon>
        <taxon>Pterygota</taxon>
        <taxon>Neoptera</taxon>
        <taxon>Endopterygota</taxon>
        <taxon>Coleoptera</taxon>
        <taxon>Polyphaga</taxon>
        <taxon>Cucujiformia</taxon>
        <taxon>Tenebrionidae</taxon>
        <taxon>Zophobas</taxon>
    </lineage>
</organism>
<proteinExistence type="predicted"/>